<accession>A0A1T5F0T3</accession>
<dbReference type="Proteomes" id="UP000190541">
    <property type="component" value="Unassembled WGS sequence"/>
</dbReference>
<reference evidence="1 2" key="1">
    <citation type="submission" date="2017-02" db="EMBL/GenBank/DDBJ databases">
        <authorList>
            <person name="Peterson S.W."/>
        </authorList>
    </citation>
    <scope>NUCLEOTIDE SEQUENCE [LARGE SCALE GENOMIC DNA]</scope>
    <source>
        <strain evidence="1 2">DSM 22899</strain>
    </source>
</reference>
<name>A0A1T5F0T3_9SPHI</name>
<dbReference type="OrthoDB" id="1005072at2"/>
<dbReference type="AlphaFoldDB" id="A0A1T5F0T3"/>
<dbReference type="STRING" id="623280.SAMN05660226_03720"/>
<proteinExistence type="predicted"/>
<dbReference type="EMBL" id="FUYS01000012">
    <property type="protein sequence ID" value="SKB89773.1"/>
    <property type="molecule type" value="Genomic_DNA"/>
</dbReference>
<dbReference type="Pfam" id="PF11013">
    <property type="entry name" value="DUF2851"/>
    <property type="match status" value="1"/>
</dbReference>
<keyword evidence="2" id="KW-1185">Reference proteome</keyword>
<evidence type="ECO:0000313" key="1">
    <source>
        <dbReference type="EMBL" id="SKB89773.1"/>
    </source>
</evidence>
<evidence type="ECO:0008006" key="3">
    <source>
        <dbReference type="Google" id="ProtNLM"/>
    </source>
</evidence>
<organism evidence="1 2">
    <name type="scientific">Parapedobacter luteus</name>
    <dbReference type="NCBI Taxonomy" id="623280"/>
    <lineage>
        <taxon>Bacteria</taxon>
        <taxon>Pseudomonadati</taxon>
        <taxon>Bacteroidota</taxon>
        <taxon>Sphingobacteriia</taxon>
        <taxon>Sphingobacteriales</taxon>
        <taxon>Sphingobacteriaceae</taxon>
        <taxon>Parapedobacter</taxon>
    </lineage>
</organism>
<gene>
    <name evidence="1" type="ORF">SAMN05660226_03720</name>
</gene>
<sequence length="438" mass="50421">MTLPEDILHFVWRYRLYSTRHVLTVSGKTVTVLDAGMYNRDAGPDFLGARIRIGDTEWAGNVEIHVRASDWDVHRHQFDRAYNNVILHVVYEYDRAIKREDGIPPETLELGPLVPKNILGRYRELMAGRHWIPCERRIHAVPSFQLSQWLSRLVIERLERRVSAVFDLLTQQKGDWEETCYIWMARSFGFKVNAQAFEQLARSLPRGVVAKHKDHPAAVEALFFGQAGMLERVNFSDDYPRMLQQEYGYLRKLHALTPVDATVWKFMRIRPANFPTMRIAQFAALCQYAVHLFSAIIDNKEVAVLKAWFDKLPVHPYWQRHYRFDTPAPAHSNQLGAQAIDVLLINAITGILFAYGKYIGKEAYLYRAIALLEHLKAEDNAVIRRFSALGVHAEQAADSQALLQMKAYYCDRKKCLDCGVGLQLIKTMRDGKADSSLF</sequence>
<dbReference type="InterPro" id="IPR021272">
    <property type="entry name" value="DUF2851"/>
</dbReference>
<dbReference type="RefSeq" id="WP_079718339.1">
    <property type="nucleotide sequence ID" value="NZ_FUYS01000012.1"/>
</dbReference>
<evidence type="ECO:0000313" key="2">
    <source>
        <dbReference type="Proteomes" id="UP000190541"/>
    </source>
</evidence>
<protein>
    <recommendedName>
        <fullName evidence="3">DUF2851 domain-containing protein</fullName>
    </recommendedName>
</protein>